<feature type="non-terminal residue" evidence="1">
    <location>
        <position position="1"/>
    </location>
</feature>
<comment type="caution">
    <text evidence="1">The sequence shown here is derived from an EMBL/GenBank/DDBJ whole genome shotgun (WGS) entry which is preliminary data.</text>
</comment>
<evidence type="ECO:0000313" key="1">
    <source>
        <dbReference type="EMBL" id="CAB4045562.1"/>
    </source>
</evidence>
<gene>
    <name evidence="1" type="ORF">PACLA_8A061304</name>
</gene>
<accession>A0A7D9MHB6</accession>
<evidence type="ECO:0000313" key="2">
    <source>
        <dbReference type="Proteomes" id="UP001152795"/>
    </source>
</evidence>
<proteinExistence type="predicted"/>
<dbReference type="AlphaFoldDB" id="A0A7D9MHB6"/>
<protein>
    <submittedName>
        <fullName evidence="1">Uncharacterized protein</fullName>
    </submittedName>
</protein>
<feature type="non-terminal residue" evidence="1">
    <location>
        <position position="87"/>
    </location>
</feature>
<sequence length="87" mass="10409">PAIERWKLANDDKKPTLDDYDNIREEWRSKDRVTKLLGIFSSKRLFADWKVAEPDDDSKRAKVTWKYFVTTMQQHCKPTENLTLKNH</sequence>
<dbReference type="Proteomes" id="UP001152795">
    <property type="component" value="Unassembled WGS sequence"/>
</dbReference>
<name>A0A7D9MHB6_PARCT</name>
<reference evidence="1" key="1">
    <citation type="submission" date="2020-04" db="EMBL/GenBank/DDBJ databases">
        <authorList>
            <person name="Alioto T."/>
            <person name="Alioto T."/>
            <person name="Gomez Garrido J."/>
        </authorList>
    </citation>
    <scope>NUCLEOTIDE SEQUENCE</scope>
    <source>
        <strain evidence="1">A484AB</strain>
    </source>
</reference>
<organism evidence="1 2">
    <name type="scientific">Paramuricea clavata</name>
    <name type="common">Red gorgonian</name>
    <name type="synonym">Violescent sea-whip</name>
    <dbReference type="NCBI Taxonomy" id="317549"/>
    <lineage>
        <taxon>Eukaryota</taxon>
        <taxon>Metazoa</taxon>
        <taxon>Cnidaria</taxon>
        <taxon>Anthozoa</taxon>
        <taxon>Octocorallia</taxon>
        <taxon>Malacalcyonacea</taxon>
        <taxon>Plexauridae</taxon>
        <taxon>Paramuricea</taxon>
    </lineage>
</organism>
<dbReference type="EMBL" id="CACRXK020040272">
    <property type="protein sequence ID" value="CAB4045562.1"/>
    <property type="molecule type" value="Genomic_DNA"/>
</dbReference>
<keyword evidence="2" id="KW-1185">Reference proteome</keyword>